<dbReference type="SUPFAM" id="SSF46785">
    <property type="entry name" value="Winged helix' DNA-binding domain"/>
    <property type="match status" value="1"/>
</dbReference>
<dbReference type="Gene3D" id="1.10.10.10">
    <property type="entry name" value="Winged helix-like DNA-binding domain superfamily/Winged helix DNA-binding domain"/>
    <property type="match status" value="1"/>
</dbReference>
<dbReference type="PANTHER" id="PTHR43132:SF9">
    <property type="entry name" value="ARSR FAMILY TRANSCRIPTIONAL REGULATORY PROTEIN"/>
    <property type="match status" value="1"/>
</dbReference>
<keyword evidence="3" id="KW-0804">Transcription</keyword>
<dbReference type="GO" id="GO:0003700">
    <property type="term" value="F:DNA-binding transcription factor activity"/>
    <property type="evidence" value="ECO:0007669"/>
    <property type="project" value="InterPro"/>
</dbReference>
<evidence type="ECO:0000256" key="2">
    <source>
        <dbReference type="ARBA" id="ARBA00023125"/>
    </source>
</evidence>
<dbReference type="Pfam" id="PF01022">
    <property type="entry name" value="HTH_5"/>
    <property type="match status" value="1"/>
</dbReference>
<evidence type="ECO:0000259" key="4">
    <source>
        <dbReference type="PROSITE" id="PS50987"/>
    </source>
</evidence>
<gene>
    <name evidence="5" type="ORF">OTERR_06890</name>
</gene>
<evidence type="ECO:0000313" key="5">
    <source>
        <dbReference type="EMBL" id="QEL64165.1"/>
    </source>
</evidence>
<dbReference type="CDD" id="cd00090">
    <property type="entry name" value="HTH_ARSR"/>
    <property type="match status" value="1"/>
</dbReference>
<dbReference type="InterPro" id="IPR011991">
    <property type="entry name" value="ArsR-like_HTH"/>
</dbReference>
<dbReference type="Proteomes" id="UP000323671">
    <property type="component" value="Chromosome"/>
</dbReference>
<dbReference type="SMART" id="SM00418">
    <property type="entry name" value="HTH_ARSR"/>
    <property type="match status" value="1"/>
</dbReference>
<dbReference type="PRINTS" id="PR00778">
    <property type="entry name" value="HTHARSR"/>
</dbReference>
<protein>
    <recommendedName>
        <fullName evidence="4">HTH arsR-type domain-containing protein</fullName>
    </recommendedName>
</protein>
<evidence type="ECO:0000313" key="6">
    <source>
        <dbReference type="Proteomes" id="UP000323671"/>
    </source>
</evidence>
<reference evidence="5 6" key="1">
    <citation type="submission" date="2017-07" db="EMBL/GenBank/DDBJ databases">
        <title>Complete genome sequence of Oryzomicrobium terrae TPP412.</title>
        <authorList>
            <person name="Chiu L.-W."/>
            <person name="Lo K.-J."/>
            <person name="Tsai Y.-M."/>
            <person name="Lin S.-S."/>
            <person name="Kuo C.-H."/>
            <person name="Liu C.-T."/>
        </authorList>
    </citation>
    <scope>NUCLEOTIDE SEQUENCE [LARGE SCALE GENOMIC DNA]</scope>
    <source>
        <strain evidence="5 6">TPP412</strain>
    </source>
</reference>
<evidence type="ECO:0000256" key="3">
    <source>
        <dbReference type="ARBA" id="ARBA00023163"/>
    </source>
</evidence>
<dbReference type="AlphaFoldDB" id="A0A5C1E672"/>
<dbReference type="InterPro" id="IPR051011">
    <property type="entry name" value="Metal_resp_trans_reg"/>
</dbReference>
<dbReference type="NCBIfam" id="NF033788">
    <property type="entry name" value="HTH_metalloreg"/>
    <property type="match status" value="1"/>
</dbReference>
<sequence length="113" mass="12566">MDEVDKVFDVVAEYFSLLSDPTRLRILHCLCNSEKPVHEVVDAIGLTQANVSRHLSLLYRAGVVDRRRDGNEVFYRVVDQNFVDLCRTVCVSVASRADRLPADGAGLFPASDA</sequence>
<dbReference type="InterPro" id="IPR036388">
    <property type="entry name" value="WH-like_DNA-bd_sf"/>
</dbReference>
<keyword evidence="2" id="KW-0238">DNA-binding</keyword>
<keyword evidence="6" id="KW-1185">Reference proteome</keyword>
<dbReference type="PANTHER" id="PTHR43132">
    <property type="entry name" value="ARSENICAL RESISTANCE OPERON REPRESSOR ARSR-RELATED"/>
    <property type="match status" value="1"/>
</dbReference>
<dbReference type="RefSeq" id="WP_054621613.1">
    <property type="nucleotide sequence ID" value="NZ_CP022579.1"/>
</dbReference>
<dbReference type="GO" id="GO:0003677">
    <property type="term" value="F:DNA binding"/>
    <property type="evidence" value="ECO:0007669"/>
    <property type="project" value="UniProtKB-KW"/>
</dbReference>
<dbReference type="InterPro" id="IPR001845">
    <property type="entry name" value="HTH_ArsR_DNA-bd_dom"/>
</dbReference>
<evidence type="ECO:0000256" key="1">
    <source>
        <dbReference type="ARBA" id="ARBA00023015"/>
    </source>
</evidence>
<keyword evidence="1" id="KW-0805">Transcription regulation</keyword>
<name>A0A5C1E672_9RHOO</name>
<accession>A0A5C1E672</accession>
<proteinExistence type="predicted"/>
<dbReference type="EMBL" id="CP022579">
    <property type="protein sequence ID" value="QEL64165.1"/>
    <property type="molecule type" value="Genomic_DNA"/>
</dbReference>
<organism evidence="5 6">
    <name type="scientific">Oryzomicrobium terrae</name>
    <dbReference type="NCBI Taxonomy" id="1735038"/>
    <lineage>
        <taxon>Bacteria</taxon>
        <taxon>Pseudomonadati</taxon>
        <taxon>Pseudomonadota</taxon>
        <taxon>Betaproteobacteria</taxon>
        <taxon>Rhodocyclales</taxon>
        <taxon>Rhodocyclaceae</taxon>
        <taxon>Oryzomicrobium</taxon>
    </lineage>
</organism>
<dbReference type="KEGG" id="otr:OTERR_06890"/>
<dbReference type="PROSITE" id="PS50987">
    <property type="entry name" value="HTH_ARSR_2"/>
    <property type="match status" value="1"/>
</dbReference>
<feature type="domain" description="HTH arsR-type" evidence="4">
    <location>
        <begin position="1"/>
        <end position="97"/>
    </location>
</feature>
<dbReference type="InterPro" id="IPR036390">
    <property type="entry name" value="WH_DNA-bd_sf"/>
</dbReference>